<evidence type="ECO:0000313" key="1">
    <source>
        <dbReference type="EMBL" id="ETA67782.1"/>
    </source>
</evidence>
<proteinExistence type="predicted"/>
<keyword evidence="2" id="KW-1185">Reference proteome</keyword>
<evidence type="ECO:0000313" key="2">
    <source>
        <dbReference type="Proteomes" id="UP000019483"/>
    </source>
</evidence>
<dbReference type="EMBL" id="AZAJ01000001">
    <property type="protein sequence ID" value="ETA67782.1"/>
    <property type="molecule type" value="Genomic_DNA"/>
</dbReference>
<gene>
    <name evidence="1" type="ORF">MettiDRAFT_1216</name>
</gene>
<sequence length="82" mass="9622">MSPQIDKYKNAAYETHKNGLFWQTYIYKKDTDLNYKLIDIARFLVEPEVEVIHEIIDRTISTVDHQFPDSNVLKLYSAGELS</sequence>
<accession>W9DVT5</accession>
<name>W9DVT5_METTI</name>
<organism evidence="1 2">
    <name type="scientific">Methanolobus tindarius DSM 2278</name>
    <dbReference type="NCBI Taxonomy" id="1090322"/>
    <lineage>
        <taxon>Archaea</taxon>
        <taxon>Methanobacteriati</taxon>
        <taxon>Methanobacteriota</taxon>
        <taxon>Stenosarchaea group</taxon>
        <taxon>Methanomicrobia</taxon>
        <taxon>Methanosarcinales</taxon>
        <taxon>Methanosarcinaceae</taxon>
        <taxon>Methanolobus</taxon>
    </lineage>
</organism>
<protein>
    <submittedName>
        <fullName evidence="1">Uncharacterized protein</fullName>
    </submittedName>
</protein>
<comment type="caution">
    <text evidence="1">The sequence shown here is derived from an EMBL/GenBank/DDBJ whole genome shotgun (WGS) entry which is preliminary data.</text>
</comment>
<dbReference type="OrthoDB" id="126285at2157"/>
<dbReference type="Proteomes" id="UP000019483">
    <property type="component" value="Unassembled WGS sequence"/>
</dbReference>
<dbReference type="RefSeq" id="WP_023844918.1">
    <property type="nucleotide sequence ID" value="NZ_AZAJ01000001.1"/>
</dbReference>
<reference evidence="1 2" key="1">
    <citation type="submission" date="2013-08" db="EMBL/GenBank/DDBJ databases">
        <authorList>
            <consortium name="DOE Joint Genome Institute"/>
            <person name="Eisen J."/>
            <person name="Huntemann M."/>
            <person name="Han J."/>
            <person name="Chen A."/>
            <person name="Kyrpides N."/>
            <person name="Mavromatis K."/>
            <person name="Markowitz V."/>
            <person name="Palaniappan K."/>
            <person name="Ivanova N."/>
            <person name="Schaumberg A."/>
            <person name="Pati A."/>
            <person name="Liolios K."/>
            <person name="Nordberg H.P."/>
            <person name="Cantor M.N."/>
            <person name="Hua S.X."/>
            <person name="Woyke T."/>
        </authorList>
    </citation>
    <scope>NUCLEOTIDE SEQUENCE [LARGE SCALE GENOMIC DNA]</scope>
    <source>
        <strain evidence="1 2">DSM 2278</strain>
    </source>
</reference>
<dbReference type="GeneID" id="96960103"/>
<dbReference type="STRING" id="1090322.MettiDRAFT_1216"/>
<dbReference type="AlphaFoldDB" id="W9DVT5"/>